<dbReference type="RefSeq" id="WP_256028931.1">
    <property type="nucleotide sequence ID" value="NZ_JAHLKM010000004.1"/>
</dbReference>
<evidence type="ECO:0000313" key="5">
    <source>
        <dbReference type="EMBL" id="MCQ4332962.1"/>
    </source>
</evidence>
<feature type="region of interest" description="Disordered" evidence="3">
    <location>
        <begin position="24"/>
        <end position="51"/>
    </location>
</feature>
<dbReference type="GO" id="GO:0005507">
    <property type="term" value="F:copper ion binding"/>
    <property type="evidence" value="ECO:0007669"/>
    <property type="project" value="InterPro"/>
</dbReference>
<dbReference type="EMBL" id="JAHLKM010000004">
    <property type="protein sequence ID" value="MCQ4332962.1"/>
    <property type="molecule type" value="Genomic_DNA"/>
</dbReference>
<feature type="domain" description="Blue (type 1) copper" evidence="4">
    <location>
        <begin position="66"/>
        <end position="157"/>
    </location>
</feature>
<evidence type="ECO:0000256" key="1">
    <source>
        <dbReference type="ARBA" id="ARBA00022723"/>
    </source>
</evidence>
<dbReference type="SUPFAM" id="SSF49503">
    <property type="entry name" value="Cupredoxins"/>
    <property type="match status" value="1"/>
</dbReference>
<keyword evidence="1" id="KW-0479">Metal-binding</keyword>
<dbReference type="PROSITE" id="PS51257">
    <property type="entry name" value="PROKAR_LIPOPROTEIN"/>
    <property type="match status" value="1"/>
</dbReference>
<evidence type="ECO:0000313" key="6">
    <source>
        <dbReference type="Proteomes" id="UP001139494"/>
    </source>
</evidence>
<keyword evidence="6" id="KW-1185">Reference proteome</keyword>
<evidence type="ECO:0000259" key="4">
    <source>
        <dbReference type="Pfam" id="PF00127"/>
    </source>
</evidence>
<dbReference type="InterPro" id="IPR000923">
    <property type="entry name" value="BlueCu_1"/>
</dbReference>
<dbReference type="Pfam" id="PF00127">
    <property type="entry name" value="Copper-bind"/>
    <property type="match status" value="1"/>
</dbReference>
<evidence type="ECO:0000256" key="3">
    <source>
        <dbReference type="SAM" id="MobiDB-lite"/>
    </source>
</evidence>
<proteinExistence type="predicted"/>
<gene>
    <name evidence="5" type="ORF">KM295_05505</name>
</gene>
<reference evidence="5" key="1">
    <citation type="journal article" date="2023" name="Front. Microbiol.">
        <title>Genomic-based phylogenetic and metabolic analyses of the genus Natronomonas, and description of Natronomonas aquatica sp. nov.</title>
        <authorList>
            <person name="Garcia-Roldan A."/>
            <person name="Duran-Viseras A."/>
            <person name="de la Haba R.R."/>
            <person name="Corral P."/>
            <person name="Sanchez-Porro C."/>
            <person name="Ventosa A."/>
        </authorList>
    </citation>
    <scope>NUCLEOTIDE SEQUENCE</scope>
    <source>
        <strain evidence="5">F2-12</strain>
    </source>
</reference>
<keyword evidence="2" id="KW-0186">Copper</keyword>
<protein>
    <submittedName>
        <fullName evidence="5">Halocyanin</fullName>
    </submittedName>
</protein>
<feature type="compositionally biased region" description="Acidic residues" evidence="3">
    <location>
        <begin position="30"/>
        <end position="47"/>
    </location>
</feature>
<evidence type="ECO:0000256" key="2">
    <source>
        <dbReference type="ARBA" id="ARBA00023008"/>
    </source>
</evidence>
<accession>A0A9R1D6E6</accession>
<dbReference type="GO" id="GO:0009055">
    <property type="term" value="F:electron transfer activity"/>
    <property type="evidence" value="ECO:0007669"/>
    <property type="project" value="InterPro"/>
</dbReference>
<sequence length="203" mass="22095">MTRTLPRRAVLAATTATATAALAGCLGGSEGDDPEELPSTEPDEDAGELGTPAESVTVTITSEPWPEFDPQIVHVEVGATVEWLVETGRHDVTGYHENNHPPHRTPDGVEAWDSEYLTGPGSSYERTFEVEGVYDYVDRQQVCISHEVAGNVGRVVVGWPDPDEEPAMQPLTEAESEEVPERVENAFEQFDERTRPVLEAGPA</sequence>
<dbReference type="Proteomes" id="UP001139494">
    <property type="component" value="Unassembled WGS sequence"/>
</dbReference>
<dbReference type="Gene3D" id="2.60.40.420">
    <property type="entry name" value="Cupredoxins - blue copper proteins"/>
    <property type="match status" value="1"/>
</dbReference>
<dbReference type="AlphaFoldDB" id="A0A9R1D6E6"/>
<feature type="region of interest" description="Disordered" evidence="3">
    <location>
        <begin position="161"/>
        <end position="181"/>
    </location>
</feature>
<name>A0A9R1D6E6_9EURY</name>
<dbReference type="InterPro" id="IPR008972">
    <property type="entry name" value="Cupredoxin"/>
</dbReference>
<organism evidence="5 6">
    <name type="scientific">Natronomonas aquatica</name>
    <dbReference type="NCBI Taxonomy" id="2841590"/>
    <lineage>
        <taxon>Archaea</taxon>
        <taxon>Methanobacteriati</taxon>
        <taxon>Methanobacteriota</taxon>
        <taxon>Stenosarchaea group</taxon>
        <taxon>Halobacteria</taxon>
        <taxon>Halobacteriales</taxon>
        <taxon>Natronomonadaceae</taxon>
        <taxon>Natronomonas</taxon>
    </lineage>
</organism>
<comment type="caution">
    <text evidence="5">The sequence shown here is derived from an EMBL/GenBank/DDBJ whole genome shotgun (WGS) entry which is preliminary data.</text>
</comment>